<name>A0A9P4HP20_9PEZI</name>
<dbReference type="Proteomes" id="UP000799776">
    <property type="component" value="Unassembled WGS sequence"/>
</dbReference>
<feature type="region of interest" description="Disordered" evidence="1">
    <location>
        <begin position="360"/>
        <end position="407"/>
    </location>
</feature>
<dbReference type="AlphaFoldDB" id="A0A9P4HP20"/>
<feature type="compositionally biased region" description="Acidic residues" evidence="1">
    <location>
        <begin position="454"/>
        <end position="470"/>
    </location>
</feature>
<feature type="compositionally biased region" description="Basic residues" evidence="1">
    <location>
        <begin position="68"/>
        <end position="77"/>
    </location>
</feature>
<feature type="region of interest" description="Disordered" evidence="1">
    <location>
        <begin position="884"/>
        <end position="981"/>
    </location>
</feature>
<dbReference type="GO" id="GO:0005854">
    <property type="term" value="C:nascent polypeptide-associated complex"/>
    <property type="evidence" value="ECO:0007669"/>
    <property type="project" value="InterPro"/>
</dbReference>
<keyword evidence="3" id="KW-1185">Reference proteome</keyword>
<feature type="compositionally biased region" description="Acidic residues" evidence="1">
    <location>
        <begin position="126"/>
        <end position="136"/>
    </location>
</feature>
<dbReference type="PANTHER" id="PTHR21713">
    <property type="entry name" value="NASCENT POLYPEPTIDE ASSOCIATED COMPLEX ALPHA SUBUNIT-RELATED"/>
    <property type="match status" value="1"/>
</dbReference>
<feature type="compositionally biased region" description="Basic and acidic residues" evidence="1">
    <location>
        <begin position="236"/>
        <end position="257"/>
    </location>
</feature>
<evidence type="ECO:0000313" key="3">
    <source>
        <dbReference type="Proteomes" id="UP000799776"/>
    </source>
</evidence>
<feature type="compositionally biased region" description="Polar residues" evidence="1">
    <location>
        <begin position="201"/>
        <end position="211"/>
    </location>
</feature>
<feature type="compositionally biased region" description="Acidic residues" evidence="1">
    <location>
        <begin position="186"/>
        <end position="197"/>
    </location>
</feature>
<feature type="region of interest" description="Disordered" evidence="1">
    <location>
        <begin position="447"/>
        <end position="478"/>
    </location>
</feature>
<proteinExistence type="predicted"/>
<dbReference type="EMBL" id="ML978747">
    <property type="protein sequence ID" value="KAF2084072.1"/>
    <property type="molecule type" value="Genomic_DNA"/>
</dbReference>
<protein>
    <submittedName>
        <fullName evidence="2">Uncharacterized protein</fullName>
    </submittedName>
</protein>
<organism evidence="2 3">
    <name type="scientific">Saccharata proteae CBS 121410</name>
    <dbReference type="NCBI Taxonomy" id="1314787"/>
    <lineage>
        <taxon>Eukaryota</taxon>
        <taxon>Fungi</taxon>
        <taxon>Dikarya</taxon>
        <taxon>Ascomycota</taxon>
        <taxon>Pezizomycotina</taxon>
        <taxon>Dothideomycetes</taxon>
        <taxon>Dothideomycetes incertae sedis</taxon>
        <taxon>Botryosphaeriales</taxon>
        <taxon>Saccharataceae</taxon>
        <taxon>Saccharata</taxon>
    </lineage>
</organism>
<reference evidence="2" key="1">
    <citation type="journal article" date="2020" name="Stud. Mycol.">
        <title>101 Dothideomycetes genomes: a test case for predicting lifestyles and emergence of pathogens.</title>
        <authorList>
            <person name="Haridas S."/>
            <person name="Albert R."/>
            <person name="Binder M."/>
            <person name="Bloem J."/>
            <person name="Labutti K."/>
            <person name="Salamov A."/>
            <person name="Andreopoulos B."/>
            <person name="Baker S."/>
            <person name="Barry K."/>
            <person name="Bills G."/>
            <person name="Bluhm B."/>
            <person name="Cannon C."/>
            <person name="Castanera R."/>
            <person name="Culley D."/>
            <person name="Daum C."/>
            <person name="Ezra D."/>
            <person name="Gonzalez J."/>
            <person name="Henrissat B."/>
            <person name="Kuo A."/>
            <person name="Liang C."/>
            <person name="Lipzen A."/>
            <person name="Lutzoni F."/>
            <person name="Magnuson J."/>
            <person name="Mondo S."/>
            <person name="Nolan M."/>
            <person name="Ohm R."/>
            <person name="Pangilinan J."/>
            <person name="Park H.-J."/>
            <person name="Ramirez L."/>
            <person name="Alfaro M."/>
            <person name="Sun H."/>
            <person name="Tritt A."/>
            <person name="Yoshinaga Y."/>
            <person name="Zwiers L.-H."/>
            <person name="Turgeon B."/>
            <person name="Goodwin S."/>
            <person name="Spatafora J."/>
            <person name="Crous P."/>
            <person name="Grigoriev I."/>
        </authorList>
    </citation>
    <scope>NUCLEOTIDE SEQUENCE</scope>
    <source>
        <strain evidence="2">CBS 121410</strain>
    </source>
</reference>
<feature type="compositionally biased region" description="Basic and acidic residues" evidence="1">
    <location>
        <begin position="290"/>
        <end position="306"/>
    </location>
</feature>
<evidence type="ECO:0000256" key="1">
    <source>
        <dbReference type="SAM" id="MobiDB-lite"/>
    </source>
</evidence>
<accession>A0A9P4HP20</accession>
<feature type="compositionally biased region" description="Low complexity" evidence="1">
    <location>
        <begin position="220"/>
        <end position="231"/>
    </location>
</feature>
<evidence type="ECO:0000313" key="2">
    <source>
        <dbReference type="EMBL" id="KAF2084072.1"/>
    </source>
</evidence>
<sequence>MKPPRSTESARQRPYIPRAAKVRPAVEPPPTEENLGPKRRKSSATRTVKVADKEKDVDMDDATSAKAPPKKKTVGKARAKEISAAAQRNKKARSEAAKNDERGQDTIMGGSEDEDSDVSVDSVIANDDDPMDDGDELPAQAALNRSEPHDHAQAVVAPEGTTTVEEHGSQEETWNRFLEDTGVLADSDESTEMEDAEGPAQNLTMSTTEETTVSRDSTDEAASIAAQQAIDDSIEHDDAQAQKETEVAVEKVPDNHSEPSQAEGKENIGTSKPLEYTPPEAQEITEPEEPEHARFTSAEPSEKTKALPETCTVEEPTEVRAEGQVSQAQAEAGAAELSPTDPKTNLPVETMQLPEDIALSTTSTGGATPPKRMAAKEPKRVASKQSRQTRATVEETLGSPKIQDGLQKLVDESKRDTTAKESTGFANLPRAHGNVKKMVVDELDHIRQRVPDAATEDADCPDTQSEDSTGEDPNTVLEANQRKYVQTTKGATNFKSSPLPAPKPRGILKKVKKEVKFGQFSRYRTIKVPVEGGNEKDFTKDSTVPTKTKSVQSTLAAPMQGHIETEKPGERTAEGEIGVGCPVRDLGNPVSVEVVRTFANGESFYNKYDSAGIAAQDLPRYTAADNCASSTMKSPVQEVAILVGPKKKKFCMSVQSMQSSGVVRRQLAANEDHRYLELPTASPRSFQDYMYWKRSAYCLLDVEEEEWPPSRLFDMYYLGVLLDDVTFRDIIVHTMCVEYSEDWTWELIGPWCKKIFSITTDKHAGRNFFLDVIARIDGINDILNSLDEKDYGPEFVKALHRSKYMKYGDFEGVYWPVLEDTIDIVDQPAAFDGNNKVVCQAYHDHARHGMPLCAYMTSLKRQQRKQPELDEDDLTYVYKLQDSDLIGENSEEEVEDSTMIEEDSTLLEEESEEGSSIIEEENGEDSTLLEEESEEESSMIEEESGEDSTLLEEESEEESSMIEEESGEDSTMIDEETEEEL</sequence>
<comment type="caution">
    <text evidence="2">The sequence shown here is derived from an EMBL/GenBank/DDBJ whole genome shotgun (WGS) entry which is preliminary data.</text>
</comment>
<feature type="compositionally biased region" description="Basic and acidic residues" evidence="1">
    <location>
        <begin position="92"/>
        <end position="104"/>
    </location>
</feature>
<gene>
    <name evidence="2" type="ORF">K490DRAFT_69186</name>
</gene>
<dbReference type="InterPro" id="IPR016641">
    <property type="entry name" value="EGD2/NACA0like"/>
</dbReference>
<feature type="region of interest" description="Disordered" evidence="1">
    <location>
        <begin position="1"/>
        <end position="152"/>
    </location>
</feature>
<feature type="region of interest" description="Disordered" evidence="1">
    <location>
        <begin position="185"/>
        <end position="347"/>
    </location>
</feature>
<feature type="compositionally biased region" description="Acidic residues" evidence="1">
    <location>
        <begin position="889"/>
        <end position="981"/>
    </location>
</feature>